<sequence length="223" mass="24883">MTDLLTTTDEGTHMTDAHDTTTIAWAEPGSTVLAPKERLALALRRGQTLTITDLEGQQVMDFIASMVSDPDERLSAMFTRVSSGKWDLNEGYTIYSDRCRPMFRVVRDDNGIHNMTGGYCSKYSNSIRYGVEETWGCLDNLVGDWRELGLDETKINPDQCISLFMNIIHHADGRMEIVEPTTKAGDCIVLEALDDLYVGLSNCPEEHNPCNAFHVTPMQVTVA</sequence>
<dbReference type="AlphaFoldDB" id="A0A3C1KGG1"/>
<feature type="domain" description="DUF1989" evidence="2">
    <location>
        <begin position="32"/>
        <end position="196"/>
    </location>
</feature>
<feature type="region of interest" description="Disordered" evidence="1">
    <location>
        <begin position="1"/>
        <end position="20"/>
    </location>
</feature>
<protein>
    <submittedName>
        <fullName evidence="3">DUF1989 domain-containing protein</fullName>
    </submittedName>
</protein>
<evidence type="ECO:0000313" key="4">
    <source>
        <dbReference type="Proteomes" id="UP000257479"/>
    </source>
</evidence>
<gene>
    <name evidence="3" type="ORF">DCP95_13005</name>
</gene>
<dbReference type="Proteomes" id="UP000257479">
    <property type="component" value="Unassembled WGS sequence"/>
</dbReference>
<dbReference type="Pfam" id="PF09347">
    <property type="entry name" value="DUF1989"/>
    <property type="match status" value="1"/>
</dbReference>
<dbReference type="PANTHER" id="PTHR31527:SF0">
    <property type="entry name" value="RE64534P"/>
    <property type="match status" value="1"/>
</dbReference>
<evidence type="ECO:0000313" key="3">
    <source>
        <dbReference type="EMBL" id="HAN25464.1"/>
    </source>
</evidence>
<dbReference type="OrthoDB" id="9772660at2"/>
<dbReference type="InterPro" id="IPR018959">
    <property type="entry name" value="DUF1989"/>
</dbReference>
<organism evidence="3 4">
    <name type="scientific">Microbacterium ginsengisoli</name>
    <dbReference type="NCBI Taxonomy" id="400772"/>
    <lineage>
        <taxon>Bacteria</taxon>
        <taxon>Bacillati</taxon>
        <taxon>Actinomycetota</taxon>
        <taxon>Actinomycetes</taxon>
        <taxon>Micrococcales</taxon>
        <taxon>Microbacteriaceae</taxon>
        <taxon>Microbacterium</taxon>
    </lineage>
</organism>
<evidence type="ECO:0000256" key="1">
    <source>
        <dbReference type="SAM" id="MobiDB-lite"/>
    </source>
</evidence>
<name>A0A3C1KGG1_9MICO</name>
<feature type="compositionally biased region" description="Basic and acidic residues" evidence="1">
    <location>
        <begin position="10"/>
        <end position="19"/>
    </location>
</feature>
<reference evidence="3 4" key="1">
    <citation type="journal article" date="2018" name="Nat. Biotechnol.">
        <title>A standardized bacterial taxonomy based on genome phylogeny substantially revises the tree of life.</title>
        <authorList>
            <person name="Parks D.H."/>
            <person name="Chuvochina M."/>
            <person name="Waite D.W."/>
            <person name="Rinke C."/>
            <person name="Skarshewski A."/>
            <person name="Chaumeil P.A."/>
            <person name="Hugenholtz P."/>
        </authorList>
    </citation>
    <scope>NUCLEOTIDE SEQUENCE [LARGE SCALE GENOMIC DNA]</scope>
    <source>
        <strain evidence="3">UBA9152</strain>
    </source>
</reference>
<accession>A0A3C1KGG1</accession>
<evidence type="ECO:0000259" key="2">
    <source>
        <dbReference type="Pfam" id="PF09347"/>
    </source>
</evidence>
<dbReference type="PANTHER" id="PTHR31527">
    <property type="entry name" value="RE64534P"/>
    <property type="match status" value="1"/>
</dbReference>
<comment type="caution">
    <text evidence="3">The sequence shown here is derived from an EMBL/GenBank/DDBJ whole genome shotgun (WGS) entry which is preliminary data.</text>
</comment>
<dbReference type="EMBL" id="DMNG01000224">
    <property type="protein sequence ID" value="HAN25464.1"/>
    <property type="molecule type" value="Genomic_DNA"/>
</dbReference>
<proteinExistence type="predicted"/>